<proteinExistence type="predicted"/>
<organism evidence="1">
    <name type="scientific">Candidatus Kentrum sp. FM</name>
    <dbReference type="NCBI Taxonomy" id="2126340"/>
    <lineage>
        <taxon>Bacteria</taxon>
        <taxon>Pseudomonadati</taxon>
        <taxon>Pseudomonadota</taxon>
        <taxon>Gammaproteobacteria</taxon>
        <taxon>Candidatus Kentrum</taxon>
    </lineage>
</organism>
<reference evidence="1" key="1">
    <citation type="submission" date="2019-02" db="EMBL/GenBank/DDBJ databases">
        <authorList>
            <person name="Gruber-Vodicka R. H."/>
            <person name="Seah K. B. B."/>
        </authorList>
    </citation>
    <scope>NUCLEOTIDE SEQUENCE</scope>
    <source>
        <strain evidence="1">BECK_BZ165</strain>
    </source>
</reference>
<name>A0A450T0R7_9GAMM</name>
<evidence type="ECO:0000313" key="1">
    <source>
        <dbReference type="EMBL" id="VFJ59905.1"/>
    </source>
</evidence>
<accession>A0A450T0R7</accession>
<gene>
    <name evidence="1" type="ORF">BECKFM1743C_GA0114222_102595</name>
</gene>
<dbReference type="AlphaFoldDB" id="A0A450T0R7"/>
<dbReference type="EMBL" id="CAADFA010000259">
    <property type="protein sequence ID" value="VFJ59905.1"/>
    <property type="molecule type" value="Genomic_DNA"/>
</dbReference>
<protein>
    <submittedName>
        <fullName evidence="1">Uncharacterized protein</fullName>
    </submittedName>
</protein>
<sequence>MLDSPLCPKVAAPPRYVIRIASINPESDKSHAEFRAHALKNHISALLPLIPYPNRVFEVPGMDWRHEFDQRNVEAGLGHPPAVFPEIDRDYFLLCMDDILRASDDIRDSRPRYSD</sequence>